<gene>
    <name evidence="2" type="ORF">HWQ67_09765</name>
</gene>
<evidence type="ECO:0000313" key="2">
    <source>
        <dbReference type="EMBL" id="MBV6341871.1"/>
    </source>
</evidence>
<feature type="signal peptide" evidence="1">
    <location>
        <begin position="1"/>
        <end position="25"/>
    </location>
</feature>
<feature type="chain" id="PRO_5046426104" evidence="1">
    <location>
        <begin position="26"/>
        <end position="288"/>
    </location>
</feature>
<evidence type="ECO:0000256" key="1">
    <source>
        <dbReference type="SAM" id="SignalP"/>
    </source>
</evidence>
<name>A0ABS6RZ42_9BACT</name>
<dbReference type="InterPro" id="IPR013517">
    <property type="entry name" value="FG-GAP"/>
</dbReference>
<dbReference type="PANTHER" id="PTHR46580:SF2">
    <property type="entry name" value="MAM DOMAIN-CONTAINING PROTEIN"/>
    <property type="match status" value="1"/>
</dbReference>
<dbReference type="Pfam" id="PF13517">
    <property type="entry name" value="FG-GAP_3"/>
    <property type="match status" value="2"/>
</dbReference>
<dbReference type="PANTHER" id="PTHR46580">
    <property type="entry name" value="SENSOR KINASE-RELATED"/>
    <property type="match status" value="1"/>
</dbReference>
<evidence type="ECO:0000313" key="3">
    <source>
        <dbReference type="Proteomes" id="UP001196980"/>
    </source>
</evidence>
<accession>A0ABS6RZ42</accession>
<dbReference type="Proteomes" id="UP001196980">
    <property type="component" value="Unassembled WGS sequence"/>
</dbReference>
<protein>
    <submittedName>
        <fullName evidence="2">VCBS repeat-containing protein</fullName>
    </submittedName>
</protein>
<keyword evidence="1" id="KW-0732">Signal</keyword>
<keyword evidence="3" id="KW-1185">Reference proteome</keyword>
<dbReference type="RefSeq" id="WP_218252501.1">
    <property type="nucleotide sequence ID" value="NZ_JABXWD010000161.1"/>
</dbReference>
<proteinExistence type="predicted"/>
<comment type="caution">
    <text evidence="2">The sequence shown here is derived from an EMBL/GenBank/DDBJ whole genome shotgun (WGS) entry which is preliminary data.</text>
</comment>
<organism evidence="2 3">
    <name type="scientific">Candidatus Magnetobacterium casense</name>
    <dbReference type="NCBI Taxonomy" id="1455061"/>
    <lineage>
        <taxon>Bacteria</taxon>
        <taxon>Pseudomonadati</taxon>
        <taxon>Nitrospirota</taxon>
        <taxon>Thermodesulfovibrionia</taxon>
        <taxon>Thermodesulfovibrionales</taxon>
        <taxon>Candidatus Magnetobacteriaceae</taxon>
        <taxon>Candidatus Magnetobacterium</taxon>
    </lineage>
</organism>
<sequence>MSRGISKVLLLILALVLCMATNGYSKVTNDFDGDGKGDVLWYNIDSGDVVTWSMNGKAIGTVSPLSKVSELNWQILSGGDFDGDGKGDLLWQHMGTGEVAIWLKGGSQKTSVLTFTGTSWEVRGVGDFDGDSKGDVLWQNTATGEVCIWLMDGVSIKTNKVINVSGGGGGGTPVPGWEVKAIGDFDGDGKSDVLWQNTVTNAVYIWFVDGVTVKSTVSPSIQPDGTWIILGIGDFDGDGKSDVLWQHSTTGMLYIWLMDGVTIQTSSNTPGTLTGWSIQDIGDYDGDG</sequence>
<dbReference type="EMBL" id="JABXWD010000161">
    <property type="protein sequence ID" value="MBV6341871.1"/>
    <property type="molecule type" value="Genomic_DNA"/>
</dbReference>
<reference evidence="2 3" key="1">
    <citation type="journal article" date="2020" name="J Geophys Res Biogeosci">
        <title>Magnetotaxis as an Adaptation to Enable Bacterial Shuttling of Microbial Sulfur and Sulfur Cycling Across Aquatic Oxic#Anoxic Interfaces.</title>
        <authorList>
            <person name="Li J."/>
            <person name="Liu P."/>
            <person name="Wang J."/>
            <person name="Roberts A.P."/>
            <person name="Pan Y."/>
        </authorList>
    </citation>
    <scope>NUCLEOTIDE SEQUENCE [LARGE SCALE GENOMIC DNA]</scope>
    <source>
        <strain evidence="2 3">MYR-1_YQ</strain>
    </source>
</reference>